<sequence>MVETLNSKDSCIENRDHITQNLSTELYRYMCQNIVGTEDHVKQIRLLNAVRDNLSSFGEKIVITSGSFGEGLHMRGSDFDIMYLYRNIENSVLIPDELLIEFDDRTVMIPSSAYAYFLKFLCHYHLKNVKQCQEALQELELVIEEIYLNGKMNLNADNLLGVALQISGDTGSA</sequence>
<accession>A0A6J7ZWL8</accession>
<dbReference type="EMBL" id="CACVKT020000073">
    <property type="protein sequence ID" value="CAC5355680.1"/>
    <property type="molecule type" value="Genomic_DNA"/>
</dbReference>
<evidence type="ECO:0000313" key="2">
    <source>
        <dbReference type="Proteomes" id="UP000507470"/>
    </source>
</evidence>
<organism evidence="1 2">
    <name type="scientific">Mytilus coruscus</name>
    <name type="common">Sea mussel</name>
    <dbReference type="NCBI Taxonomy" id="42192"/>
    <lineage>
        <taxon>Eukaryota</taxon>
        <taxon>Metazoa</taxon>
        <taxon>Spiralia</taxon>
        <taxon>Lophotrochozoa</taxon>
        <taxon>Mollusca</taxon>
        <taxon>Bivalvia</taxon>
        <taxon>Autobranchia</taxon>
        <taxon>Pteriomorphia</taxon>
        <taxon>Mytilida</taxon>
        <taxon>Mytiloidea</taxon>
        <taxon>Mytilidae</taxon>
        <taxon>Mytilinae</taxon>
        <taxon>Mytilus</taxon>
    </lineage>
</organism>
<gene>
    <name evidence="1" type="ORF">MCOR_266</name>
</gene>
<protein>
    <submittedName>
        <fullName evidence="1">Uncharacterized protein</fullName>
    </submittedName>
</protein>
<evidence type="ECO:0000313" key="1">
    <source>
        <dbReference type="EMBL" id="CAC5355680.1"/>
    </source>
</evidence>
<dbReference type="Proteomes" id="UP000507470">
    <property type="component" value="Unassembled WGS sequence"/>
</dbReference>
<reference evidence="1 2" key="1">
    <citation type="submission" date="2020-06" db="EMBL/GenBank/DDBJ databases">
        <authorList>
            <person name="Li R."/>
            <person name="Bekaert M."/>
        </authorList>
    </citation>
    <scope>NUCLEOTIDE SEQUENCE [LARGE SCALE GENOMIC DNA]</scope>
    <source>
        <strain evidence="2">wild</strain>
    </source>
</reference>
<name>A0A6J7ZWL8_MYTCO</name>
<dbReference type="AlphaFoldDB" id="A0A6J7ZWL8"/>
<keyword evidence="2" id="KW-1185">Reference proteome</keyword>
<proteinExistence type="predicted"/>